<feature type="domain" description="C-type lectin" evidence="3">
    <location>
        <begin position="63"/>
        <end position="183"/>
    </location>
</feature>
<dbReference type="PANTHER" id="PTHR22799:SF6">
    <property type="entry name" value="C-TYPE LECTIN DOMAIN FAMILY 4 MEMBER M-LIKE"/>
    <property type="match status" value="1"/>
</dbReference>
<dbReference type="InterPro" id="IPR001304">
    <property type="entry name" value="C-type_lectin-like"/>
</dbReference>
<evidence type="ECO:0000259" key="3">
    <source>
        <dbReference type="PROSITE" id="PS50041"/>
    </source>
</evidence>
<evidence type="ECO:0000313" key="4">
    <source>
        <dbReference type="EMBL" id="VDI26320.1"/>
    </source>
</evidence>
<gene>
    <name evidence="4" type="ORF">MGAL_10B009368</name>
</gene>
<dbReference type="PANTHER" id="PTHR22799">
    <property type="entry name" value="TETRANECTIN-RELATED"/>
    <property type="match status" value="1"/>
</dbReference>
<dbReference type="GO" id="GO:0030246">
    <property type="term" value="F:carbohydrate binding"/>
    <property type="evidence" value="ECO:0007669"/>
    <property type="project" value="UniProtKB-KW"/>
</dbReference>
<dbReference type="OrthoDB" id="6121790at2759"/>
<evidence type="ECO:0000256" key="1">
    <source>
        <dbReference type="ARBA" id="ARBA00022734"/>
    </source>
</evidence>
<dbReference type="InterPro" id="IPR051663">
    <property type="entry name" value="CLec_Tetranectin-domain"/>
</dbReference>
<dbReference type="SUPFAM" id="SSF56436">
    <property type="entry name" value="C-type lectin-like"/>
    <property type="match status" value="1"/>
</dbReference>
<dbReference type="InterPro" id="IPR016187">
    <property type="entry name" value="CTDL_fold"/>
</dbReference>
<keyword evidence="2" id="KW-1015">Disulfide bond</keyword>
<dbReference type="Pfam" id="PF00059">
    <property type="entry name" value="Lectin_C"/>
    <property type="match status" value="1"/>
</dbReference>
<dbReference type="SMART" id="SM00034">
    <property type="entry name" value="CLECT"/>
    <property type="match status" value="1"/>
</dbReference>
<dbReference type="CDD" id="cd00037">
    <property type="entry name" value="CLECT"/>
    <property type="match status" value="1"/>
</dbReference>
<dbReference type="Proteomes" id="UP000596742">
    <property type="component" value="Unassembled WGS sequence"/>
</dbReference>
<keyword evidence="1" id="KW-0430">Lectin</keyword>
<dbReference type="PROSITE" id="PS00615">
    <property type="entry name" value="C_TYPE_LECTIN_1"/>
    <property type="match status" value="1"/>
</dbReference>
<name>A0A8B6DWP7_MYTGA</name>
<evidence type="ECO:0000313" key="5">
    <source>
        <dbReference type="Proteomes" id="UP000596742"/>
    </source>
</evidence>
<dbReference type="AlphaFoldDB" id="A0A8B6DWP7"/>
<dbReference type="EMBL" id="UYJE01004234">
    <property type="protein sequence ID" value="VDI26320.1"/>
    <property type="molecule type" value="Genomic_DNA"/>
</dbReference>
<organism evidence="4 5">
    <name type="scientific">Mytilus galloprovincialis</name>
    <name type="common">Mediterranean mussel</name>
    <dbReference type="NCBI Taxonomy" id="29158"/>
    <lineage>
        <taxon>Eukaryota</taxon>
        <taxon>Metazoa</taxon>
        <taxon>Spiralia</taxon>
        <taxon>Lophotrochozoa</taxon>
        <taxon>Mollusca</taxon>
        <taxon>Bivalvia</taxon>
        <taxon>Autobranchia</taxon>
        <taxon>Pteriomorphia</taxon>
        <taxon>Mytilida</taxon>
        <taxon>Mytiloidea</taxon>
        <taxon>Mytilidae</taxon>
        <taxon>Mytilinae</taxon>
        <taxon>Mytilus</taxon>
    </lineage>
</organism>
<dbReference type="Gene3D" id="3.10.100.10">
    <property type="entry name" value="Mannose-Binding Protein A, subunit A"/>
    <property type="match status" value="1"/>
</dbReference>
<dbReference type="InterPro" id="IPR018378">
    <property type="entry name" value="C-type_lectin_CS"/>
</dbReference>
<keyword evidence="5" id="KW-1185">Reference proteome</keyword>
<dbReference type="InterPro" id="IPR016186">
    <property type="entry name" value="C-type_lectin-like/link_sf"/>
</dbReference>
<accession>A0A8B6DWP7</accession>
<comment type="caution">
    <text evidence="4">The sequence shown here is derived from an EMBL/GenBank/DDBJ whole genome shotgun (WGS) entry which is preliminary data.</text>
</comment>
<evidence type="ECO:0000256" key="2">
    <source>
        <dbReference type="ARBA" id="ARBA00023157"/>
    </source>
</evidence>
<proteinExistence type="predicted"/>
<reference evidence="4" key="1">
    <citation type="submission" date="2018-11" db="EMBL/GenBank/DDBJ databases">
        <authorList>
            <person name="Alioto T."/>
            <person name="Alioto T."/>
        </authorList>
    </citation>
    <scope>NUCLEOTIDE SEQUENCE</scope>
</reference>
<protein>
    <recommendedName>
        <fullName evidence="3">C-type lectin domain-containing protein</fullName>
    </recommendedName>
</protein>
<dbReference type="PROSITE" id="PS50041">
    <property type="entry name" value="C_TYPE_LECTIN_2"/>
    <property type="match status" value="1"/>
</dbReference>
<sequence>MVLCADVCLLDQRCCLASFDRGTSTCRIDSSGRCNIVTETQERWGNIRRNSYLPLTCPGCINFGDSWFSIFDEPERWETAKENCEHLGGKLAEPETSEENEFIKNELMTRNTGVQGYWIGGYNFHNDNDMEWVSQPNQQMAFNDIGPGQPDGPFNQLCMVMWKNFGFQWGDYQCHTPFSYVCEFMHR</sequence>